<evidence type="ECO:0000313" key="1">
    <source>
        <dbReference type="EMBL" id="KAF6081900.1"/>
    </source>
</evidence>
<gene>
    <name evidence="1" type="ORF">HJG60_008891</name>
</gene>
<dbReference type="AlphaFoldDB" id="A0A833YTL6"/>
<reference evidence="1 2" key="1">
    <citation type="journal article" date="2020" name="Nature">
        <title>Six reference-quality genomes reveal evolution of bat adaptations.</title>
        <authorList>
            <person name="Jebb D."/>
            <person name="Huang Z."/>
            <person name="Pippel M."/>
            <person name="Hughes G.M."/>
            <person name="Lavrichenko K."/>
            <person name="Devanna P."/>
            <person name="Winkler S."/>
            <person name="Jermiin L.S."/>
            <person name="Skirmuntt E.C."/>
            <person name="Katzourakis A."/>
            <person name="Burkitt-Gray L."/>
            <person name="Ray D.A."/>
            <person name="Sullivan K.A.M."/>
            <person name="Roscito J.G."/>
            <person name="Kirilenko B.M."/>
            <person name="Davalos L.M."/>
            <person name="Corthals A.P."/>
            <person name="Power M.L."/>
            <person name="Jones G."/>
            <person name="Ransome R.D."/>
            <person name="Dechmann D.K.N."/>
            <person name="Locatelli A.G."/>
            <person name="Puechmaille S.J."/>
            <person name="Fedrigo O."/>
            <person name="Jarvis E.D."/>
            <person name="Hiller M."/>
            <person name="Vernes S.C."/>
            <person name="Myers E.W."/>
            <person name="Teeling E.C."/>
        </authorList>
    </citation>
    <scope>NUCLEOTIDE SEQUENCE [LARGE SCALE GENOMIC DNA]</scope>
    <source>
        <strain evidence="1">Bat1K_MPI-CBG_1</strain>
    </source>
</reference>
<accession>A0A833YTL6</accession>
<evidence type="ECO:0000313" key="2">
    <source>
        <dbReference type="Proteomes" id="UP000664940"/>
    </source>
</evidence>
<proteinExistence type="predicted"/>
<protein>
    <submittedName>
        <fullName evidence="1">Uncharacterized protein</fullName>
    </submittedName>
</protein>
<organism evidence="1 2">
    <name type="scientific">Phyllostomus discolor</name>
    <name type="common">pale spear-nosed bat</name>
    <dbReference type="NCBI Taxonomy" id="89673"/>
    <lineage>
        <taxon>Eukaryota</taxon>
        <taxon>Metazoa</taxon>
        <taxon>Chordata</taxon>
        <taxon>Craniata</taxon>
        <taxon>Vertebrata</taxon>
        <taxon>Euteleostomi</taxon>
        <taxon>Mammalia</taxon>
        <taxon>Eutheria</taxon>
        <taxon>Laurasiatheria</taxon>
        <taxon>Chiroptera</taxon>
        <taxon>Yangochiroptera</taxon>
        <taxon>Phyllostomidae</taxon>
        <taxon>Phyllostominae</taxon>
        <taxon>Phyllostomus</taxon>
    </lineage>
</organism>
<name>A0A833YTL6_9CHIR</name>
<dbReference type="Proteomes" id="UP000664940">
    <property type="component" value="Unassembled WGS sequence"/>
</dbReference>
<sequence>MRPARLHHSICIYSLYLDFKEGLSSTETAETHSTCQRAELRSRPQRCACCILLALSPFALADQKWLSEVSDLDMTSPLNRSEEEHRQNCQQFFLASHRLVQKCIFGSQREAQRRAGDIVYPSFRMC</sequence>
<dbReference type="EMBL" id="JABVXQ010000013">
    <property type="protein sequence ID" value="KAF6081900.1"/>
    <property type="molecule type" value="Genomic_DNA"/>
</dbReference>
<comment type="caution">
    <text evidence="1">The sequence shown here is derived from an EMBL/GenBank/DDBJ whole genome shotgun (WGS) entry which is preliminary data.</text>
</comment>